<accession>A0A1H9EVZ8</accession>
<evidence type="ECO:0000313" key="1">
    <source>
        <dbReference type="EMBL" id="SEQ29874.1"/>
    </source>
</evidence>
<sequence>MEWVLLKVHECNPPRQSLIAGAHLGAGLGLKAEHLDDILALPVEEAICTGNSLWFEVHTENYFVAGGPRLNYLRSIRENYDLSFHGVGGSLGYDHQSMPEHIQQVKALINEFQPTLISEHAVWSRSGGAYFADLMPLPRTRDALQSLVEGIDRYQSGIGRRILIENPTNYLDFISEMDEPQFLVEAAQRSGCGLLIDINNLYLSSKNTGIDATEYLSQIPAELVGEIHMAGYDPDPELGQALLIDSHAADIDGPVWALLEHALSLFGHRPVLIERDANIPPFAELMRERQTAQGYLDQCSGHTAVANGFQKEAR</sequence>
<dbReference type="Pfam" id="PF05114">
    <property type="entry name" value="MbnB_TglH_ChrH"/>
    <property type="match status" value="1"/>
</dbReference>
<protein>
    <submittedName>
        <fullName evidence="1">Uncharacterized protein</fullName>
    </submittedName>
</protein>
<reference evidence="2" key="1">
    <citation type="submission" date="2016-10" db="EMBL/GenBank/DDBJ databases">
        <authorList>
            <person name="Varghese N."/>
            <person name="Submissions S."/>
        </authorList>
    </citation>
    <scope>NUCLEOTIDE SEQUENCE [LARGE SCALE GENOMIC DNA]</scope>
    <source>
        <strain evidence="2">DSM 18887</strain>
    </source>
</reference>
<dbReference type="SUPFAM" id="SSF51658">
    <property type="entry name" value="Xylose isomerase-like"/>
    <property type="match status" value="1"/>
</dbReference>
<dbReference type="NCBIfam" id="NF003818">
    <property type="entry name" value="PRK05409.1"/>
    <property type="match status" value="1"/>
</dbReference>
<keyword evidence="2" id="KW-1185">Reference proteome</keyword>
<dbReference type="OrthoDB" id="9763101at2"/>
<dbReference type="AlphaFoldDB" id="A0A1H9EVZ8"/>
<dbReference type="PANTHER" id="PTHR42194">
    <property type="entry name" value="UPF0276 PROTEIN HI_1600"/>
    <property type="match status" value="1"/>
</dbReference>
<dbReference type="PANTHER" id="PTHR42194:SF1">
    <property type="entry name" value="UPF0276 PROTEIN HI_1600"/>
    <property type="match status" value="1"/>
</dbReference>
<evidence type="ECO:0000313" key="2">
    <source>
        <dbReference type="Proteomes" id="UP000198749"/>
    </source>
</evidence>
<proteinExistence type="predicted"/>
<dbReference type="Gene3D" id="3.20.20.150">
    <property type="entry name" value="Divalent-metal-dependent TIM barrel enzymes"/>
    <property type="match status" value="1"/>
</dbReference>
<organism evidence="1 2">
    <name type="scientific">Amphritea atlantica</name>
    <dbReference type="NCBI Taxonomy" id="355243"/>
    <lineage>
        <taxon>Bacteria</taxon>
        <taxon>Pseudomonadati</taxon>
        <taxon>Pseudomonadota</taxon>
        <taxon>Gammaproteobacteria</taxon>
        <taxon>Oceanospirillales</taxon>
        <taxon>Oceanospirillaceae</taxon>
        <taxon>Amphritea</taxon>
    </lineage>
</organism>
<name>A0A1H9EVZ8_9GAMM</name>
<dbReference type="InterPro" id="IPR007801">
    <property type="entry name" value="MbnB/TglH/ChrH"/>
</dbReference>
<dbReference type="STRING" id="355243.SAMN03080615_01104"/>
<dbReference type="EMBL" id="FOGB01000002">
    <property type="protein sequence ID" value="SEQ29874.1"/>
    <property type="molecule type" value="Genomic_DNA"/>
</dbReference>
<dbReference type="InterPro" id="IPR036237">
    <property type="entry name" value="Xyl_isomerase-like_sf"/>
</dbReference>
<gene>
    <name evidence="1" type="ORF">SAMN03080615_01104</name>
</gene>
<dbReference type="Proteomes" id="UP000198749">
    <property type="component" value="Unassembled WGS sequence"/>
</dbReference>